<accession>A0A5B9MP86</accession>
<keyword evidence="2" id="KW-1185">Reference proteome</keyword>
<proteinExistence type="predicted"/>
<dbReference type="EMBL" id="CP036264">
    <property type="protein sequence ID" value="QEG01466.1"/>
    <property type="molecule type" value="Genomic_DNA"/>
</dbReference>
<evidence type="ECO:0000313" key="2">
    <source>
        <dbReference type="Proteomes" id="UP000321353"/>
    </source>
</evidence>
<gene>
    <name evidence="1" type="ORF">Mal15_55420</name>
</gene>
<dbReference type="RefSeq" id="WP_147870542.1">
    <property type="nucleotide sequence ID" value="NZ_CP036264.1"/>
</dbReference>
<reference evidence="1 2" key="1">
    <citation type="submission" date="2019-02" db="EMBL/GenBank/DDBJ databases">
        <title>Planctomycetal bacteria perform biofilm scaping via a novel small molecule.</title>
        <authorList>
            <person name="Jeske O."/>
            <person name="Boedeker C."/>
            <person name="Wiegand S."/>
            <person name="Breitling P."/>
            <person name="Kallscheuer N."/>
            <person name="Jogler M."/>
            <person name="Rohde M."/>
            <person name="Petersen J."/>
            <person name="Medema M.H."/>
            <person name="Surup F."/>
            <person name="Jogler C."/>
        </authorList>
    </citation>
    <scope>NUCLEOTIDE SEQUENCE [LARGE SCALE GENOMIC DNA]</scope>
    <source>
        <strain evidence="1 2">Mal15</strain>
    </source>
</reference>
<dbReference type="Proteomes" id="UP000321353">
    <property type="component" value="Chromosome"/>
</dbReference>
<sequence length="63" mass="7192">MSEESQLFHVVEESGKFEVLDPSGRSMMTCRDTSSAEHYAALLNQAYKRGYKDGYREAKSLKQ</sequence>
<dbReference type="AlphaFoldDB" id="A0A5B9MP86"/>
<name>A0A5B9MP86_9BACT</name>
<organism evidence="1 2">
    <name type="scientific">Stieleria maiorica</name>
    <dbReference type="NCBI Taxonomy" id="2795974"/>
    <lineage>
        <taxon>Bacteria</taxon>
        <taxon>Pseudomonadati</taxon>
        <taxon>Planctomycetota</taxon>
        <taxon>Planctomycetia</taxon>
        <taxon>Pirellulales</taxon>
        <taxon>Pirellulaceae</taxon>
        <taxon>Stieleria</taxon>
    </lineage>
</organism>
<protein>
    <submittedName>
        <fullName evidence="1">Uncharacterized protein</fullName>
    </submittedName>
</protein>
<dbReference type="KEGG" id="smam:Mal15_55420"/>
<evidence type="ECO:0000313" key="1">
    <source>
        <dbReference type="EMBL" id="QEG01466.1"/>
    </source>
</evidence>